<dbReference type="InterPro" id="IPR036986">
    <property type="entry name" value="S4_RNA-bd_sf"/>
</dbReference>
<dbReference type="SUPFAM" id="SSF55174">
    <property type="entry name" value="Alpha-L RNA-binding motif"/>
    <property type="match status" value="1"/>
</dbReference>
<keyword evidence="7" id="KW-1003">Cell membrane</keyword>
<dbReference type="Gene3D" id="3.40.50.720">
    <property type="entry name" value="NAD(P)-binding Rossmann-like Domain"/>
    <property type="match status" value="1"/>
</dbReference>
<dbReference type="Pfam" id="PF01479">
    <property type="entry name" value="S4"/>
    <property type="match status" value="1"/>
</dbReference>
<dbReference type="FunFam" id="3.10.290.10:FF:000006">
    <property type="entry name" value="U3 small nucleolar ribonucleoprotein IMP3"/>
    <property type="match status" value="1"/>
</dbReference>
<keyword evidence="16" id="KW-0560">Oxidoreductase</keyword>
<evidence type="ECO:0000256" key="13">
    <source>
        <dbReference type="ARBA" id="ARBA00022884"/>
    </source>
</evidence>
<evidence type="ECO:0000256" key="1">
    <source>
        <dbReference type="ARBA" id="ARBA00001974"/>
    </source>
</evidence>
<evidence type="ECO:0000313" key="27">
    <source>
        <dbReference type="Proteomes" id="UP000719412"/>
    </source>
</evidence>
<reference evidence="26" key="2">
    <citation type="submission" date="2021-08" db="EMBL/GenBank/DDBJ databases">
        <authorList>
            <person name="Eriksson T."/>
        </authorList>
    </citation>
    <scope>NUCLEOTIDE SEQUENCE</scope>
    <source>
        <strain evidence="26">Stoneville</strain>
        <tissue evidence="26">Whole head</tissue>
    </source>
</reference>
<evidence type="ECO:0000259" key="25">
    <source>
        <dbReference type="SMART" id="SM01390"/>
    </source>
</evidence>
<evidence type="ECO:0000256" key="9">
    <source>
        <dbReference type="ARBA" id="ARBA00022630"/>
    </source>
</evidence>
<keyword evidence="8" id="KW-0690">Ribosome biogenesis</keyword>
<evidence type="ECO:0000313" key="26">
    <source>
        <dbReference type="EMBL" id="KAH0816743.1"/>
    </source>
</evidence>
<keyword evidence="9" id="KW-0285">Flavoprotein</keyword>
<evidence type="ECO:0000256" key="23">
    <source>
        <dbReference type="SAM" id="MobiDB-lite"/>
    </source>
</evidence>
<keyword evidence="15 22" id="KW-1133">Transmembrane helix</keyword>
<keyword evidence="13 21" id="KW-0694">RNA-binding</keyword>
<dbReference type="GO" id="GO:0005730">
    <property type="term" value="C:nucleolus"/>
    <property type="evidence" value="ECO:0007669"/>
    <property type="project" value="UniProtKB-SubCell"/>
</dbReference>
<dbReference type="GO" id="GO:0042254">
    <property type="term" value="P:ribosome biogenesis"/>
    <property type="evidence" value="ECO:0007669"/>
    <property type="project" value="UniProtKB-KW"/>
</dbReference>
<feature type="domain" description="Small ribosomal subunit protein uS4 N-terminal" evidence="25">
    <location>
        <begin position="4"/>
        <end position="107"/>
    </location>
</feature>
<evidence type="ECO:0000256" key="11">
    <source>
        <dbReference type="ARBA" id="ARBA00022827"/>
    </source>
</evidence>
<feature type="transmembrane region" description="Helical" evidence="22">
    <location>
        <begin position="1307"/>
        <end position="1325"/>
    </location>
</feature>
<feature type="transmembrane region" description="Helical" evidence="22">
    <location>
        <begin position="1256"/>
        <end position="1277"/>
    </location>
</feature>
<proteinExistence type="inferred from homology"/>
<accession>A0A8J6LET1</accession>
<dbReference type="Pfam" id="PF00163">
    <property type="entry name" value="Ribosomal_S4"/>
    <property type="match status" value="1"/>
</dbReference>
<evidence type="ECO:0000256" key="12">
    <source>
        <dbReference type="ARBA" id="ARBA00022857"/>
    </source>
</evidence>
<protein>
    <recommendedName>
        <fullName evidence="22">Anoctamin</fullName>
    </recommendedName>
</protein>
<feature type="transmembrane region" description="Helical" evidence="22">
    <location>
        <begin position="1036"/>
        <end position="1062"/>
    </location>
</feature>
<evidence type="ECO:0000256" key="22">
    <source>
        <dbReference type="RuleBase" id="RU280814"/>
    </source>
</evidence>
<dbReference type="FunFam" id="3.50.50.60:FF:000229">
    <property type="entry name" value="NADPH:adrenodoxin oxidoreductase, mitochondrial"/>
    <property type="match status" value="1"/>
</dbReference>
<evidence type="ECO:0000256" key="18">
    <source>
        <dbReference type="ARBA" id="ARBA00023180"/>
    </source>
</evidence>
<comment type="caution">
    <text evidence="26">The sequence shown here is derived from an EMBL/GenBank/DDBJ whole genome shotgun (WGS) entry which is preliminary data.</text>
</comment>
<feature type="transmembrane region" description="Helical" evidence="22">
    <location>
        <begin position="966"/>
        <end position="985"/>
    </location>
</feature>
<feature type="transmembrane region" description="Helical" evidence="22">
    <location>
        <begin position="1114"/>
        <end position="1134"/>
    </location>
</feature>
<evidence type="ECO:0000256" key="15">
    <source>
        <dbReference type="ARBA" id="ARBA00022989"/>
    </source>
</evidence>
<dbReference type="InterPro" id="IPR002942">
    <property type="entry name" value="S4_RNA-bd"/>
</dbReference>
<organism evidence="26 27">
    <name type="scientific">Tenebrio molitor</name>
    <name type="common">Yellow mealworm beetle</name>
    <dbReference type="NCBI Taxonomy" id="7067"/>
    <lineage>
        <taxon>Eukaryota</taxon>
        <taxon>Metazoa</taxon>
        <taxon>Ecdysozoa</taxon>
        <taxon>Arthropoda</taxon>
        <taxon>Hexapoda</taxon>
        <taxon>Insecta</taxon>
        <taxon>Pterygota</taxon>
        <taxon>Neoptera</taxon>
        <taxon>Endopterygota</taxon>
        <taxon>Coleoptera</taxon>
        <taxon>Polyphaga</taxon>
        <taxon>Cucujiformia</taxon>
        <taxon>Tenebrionidae</taxon>
        <taxon>Tenebrio</taxon>
    </lineage>
</organism>
<dbReference type="PROSITE" id="PS50889">
    <property type="entry name" value="S4"/>
    <property type="match status" value="1"/>
</dbReference>
<keyword evidence="10 22" id="KW-0812">Transmembrane</keyword>
<comment type="caution">
    <text evidence="22">Lacks conserved residue(s) required for the propagation of feature annotation.</text>
</comment>
<keyword evidence="27" id="KW-1185">Reference proteome</keyword>
<evidence type="ECO:0000259" key="24">
    <source>
        <dbReference type="SMART" id="SM00363"/>
    </source>
</evidence>
<evidence type="ECO:0000256" key="7">
    <source>
        <dbReference type="ARBA" id="ARBA00022475"/>
    </source>
</evidence>
<comment type="subcellular location">
    <subcellularLocation>
        <location evidence="3">Cell membrane</location>
        <topology evidence="3">Multi-pass membrane protein</topology>
    </subcellularLocation>
    <subcellularLocation>
        <location evidence="22">Membrane</location>
        <topology evidence="22">Multi-pass membrane protein</topology>
    </subcellularLocation>
    <subcellularLocation>
        <location evidence="2">Nucleus</location>
        <location evidence="2">Nucleolus</location>
    </subcellularLocation>
</comment>
<dbReference type="InterPro" id="IPR001912">
    <property type="entry name" value="Ribosomal_uS4_N"/>
</dbReference>
<dbReference type="SUPFAM" id="SSF51971">
    <property type="entry name" value="Nucleotide-binding domain"/>
    <property type="match status" value="1"/>
</dbReference>
<keyword evidence="6" id="KW-0813">Transport</keyword>
<evidence type="ECO:0000256" key="17">
    <source>
        <dbReference type="ARBA" id="ARBA00023136"/>
    </source>
</evidence>
<dbReference type="PANTHER" id="PTHR12308:SF84">
    <property type="entry name" value="ANOCTAMIN"/>
    <property type="match status" value="1"/>
</dbReference>
<dbReference type="Gene3D" id="3.50.50.60">
    <property type="entry name" value="FAD/NAD(P)-binding domain"/>
    <property type="match status" value="1"/>
</dbReference>
<dbReference type="PRINTS" id="PR00419">
    <property type="entry name" value="ADXRDTASE"/>
</dbReference>
<feature type="domain" description="RNA-binding S4" evidence="24">
    <location>
        <begin position="108"/>
        <end position="174"/>
    </location>
</feature>
<dbReference type="GO" id="GO:0046983">
    <property type="term" value="F:protein dimerization activity"/>
    <property type="evidence" value="ECO:0007669"/>
    <property type="project" value="InterPro"/>
</dbReference>
<dbReference type="SMART" id="SM01390">
    <property type="entry name" value="Ribosomal_S4"/>
    <property type="match status" value="1"/>
</dbReference>
<dbReference type="Pfam" id="PF13450">
    <property type="entry name" value="NAD_binding_8"/>
    <property type="match status" value="1"/>
</dbReference>
<dbReference type="InterPro" id="IPR007632">
    <property type="entry name" value="Anoctamin"/>
</dbReference>
<evidence type="ECO:0000256" key="10">
    <source>
        <dbReference type="ARBA" id="ARBA00022692"/>
    </source>
</evidence>
<keyword evidence="17 22" id="KW-0472">Membrane</keyword>
<dbReference type="GO" id="GO:0005254">
    <property type="term" value="F:chloride channel activity"/>
    <property type="evidence" value="ECO:0007669"/>
    <property type="project" value="TreeGrafter"/>
</dbReference>
<name>A0A8J6LET1_TENMO</name>
<feature type="transmembrane region" description="Helical" evidence="22">
    <location>
        <begin position="1082"/>
        <end position="1102"/>
    </location>
</feature>
<evidence type="ECO:0000256" key="16">
    <source>
        <dbReference type="ARBA" id="ARBA00023002"/>
    </source>
</evidence>
<evidence type="ECO:0000256" key="4">
    <source>
        <dbReference type="ARBA" id="ARBA00007465"/>
    </source>
</evidence>
<gene>
    <name evidence="26" type="ORF">GEV33_006045</name>
</gene>
<feature type="region of interest" description="Disordered" evidence="23">
    <location>
        <begin position="611"/>
        <end position="630"/>
    </location>
</feature>
<keyword evidence="18" id="KW-0325">Glycoprotein</keyword>
<dbReference type="InterPro" id="IPR049452">
    <property type="entry name" value="Anoctamin_TM"/>
</dbReference>
<dbReference type="Gene3D" id="3.10.290.10">
    <property type="entry name" value="RNA-binding S4 domain"/>
    <property type="match status" value="1"/>
</dbReference>
<dbReference type="PANTHER" id="PTHR12308">
    <property type="entry name" value="ANOCTAMIN"/>
    <property type="match status" value="1"/>
</dbReference>
<feature type="compositionally biased region" description="Basic and acidic residues" evidence="23">
    <location>
        <begin position="611"/>
        <end position="623"/>
    </location>
</feature>
<dbReference type="InterPro" id="IPR036188">
    <property type="entry name" value="FAD/NAD-bd_sf"/>
</dbReference>
<dbReference type="CDD" id="cd00165">
    <property type="entry name" value="S4"/>
    <property type="match status" value="1"/>
</dbReference>
<dbReference type="EMBL" id="JABDTM020021016">
    <property type="protein sequence ID" value="KAH0816743.1"/>
    <property type="molecule type" value="Genomic_DNA"/>
</dbReference>
<dbReference type="GO" id="GO:1990904">
    <property type="term" value="C:ribonucleoprotein complex"/>
    <property type="evidence" value="ECO:0007669"/>
    <property type="project" value="UniProtKB-KW"/>
</dbReference>
<evidence type="ECO:0000256" key="5">
    <source>
        <dbReference type="ARBA" id="ARBA00009671"/>
    </source>
</evidence>
<comment type="cofactor">
    <cofactor evidence="1">
        <name>FAD</name>
        <dbReference type="ChEBI" id="CHEBI:57692"/>
    </cofactor>
</comment>
<keyword evidence="12" id="KW-0521">NADP</keyword>
<dbReference type="Proteomes" id="UP000719412">
    <property type="component" value="Unassembled WGS sequence"/>
</dbReference>
<feature type="transmembrane region" description="Helical" evidence="22">
    <location>
        <begin position="1403"/>
        <end position="1424"/>
    </location>
</feature>
<evidence type="ECO:0000256" key="6">
    <source>
        <dbReference type="ARBA" id="ARBA00022448"/>
    </source>
</evidence>
<keyword evidence="20" id="KW-0687">Ribonucleoprotein</keyword>
<keyword evidence="11" id="KW-0274">FAD</keyword>
<evidence type="ECO:0000256" key="19">
    <source>
        <dbReference type="ARBA" id="ARBA00023242"/>
    </source>
</evidence>
<evidence type="ECO:0000256" key="14">
    <source>
        <dbReference type="ARBA" id="ARBA00022982"/>
    </source>
</evidence>
<dbReference type="GO" id="GO:0005886">
    <property type="term" value="C:plasma membrane"/>
    <property type="evidence" value="ECO:0007669"/>
    <property type="project" value="UniProtKB-SubCell"/>
</dbReference>
<keyword evidence="14" id="KW-0249">Electron transport</keyword>
<comment type="similarity">
    <text evidence="5 22">Belongs to the anoctamin family.</text>
</comment>
<evidence type="ECO:0000256" key="21">
    <source>
        <dbReference type="PROSITE-ProRule" id="PRU00182"/>
    </source>
</evidence>
<evidence type="ECO:0000256" key="8">
    <source>
        <dbReference type="ARBA" id="ARBA00022517"/>
    </source>
</evidence>
<evidence type="ECO:0000256" key="3">
    <source>
        <dbReference type="ARBA" id="ARBA00004651"/>
    </source>
</evidence>
<dbReference type="InterPro" id="IPR032394">
    <property type="entry name" value="Anoct_dimer"/>
</dbReference>
<comment type="similarity">
    <text evidence="4">Belongs to the universal ribosomal protein uS4 family.</text>
</comment>
<dbReference type="GO" id="GO:0016491">
    <property type="term" value="F:oxidoreductase activity"/>
    <property type="evidence" value="ECO:0007669"/>
    <property type="project" value="UniProtKB-KW"/>
</dbReference>
<keyword evidence="19" id="KW-0539">Nucleus</keyword>
<dbReference type="Pfam" id="PF04547">
    <property type="entry name" value="Anoctamin"/>
    <property type="match status" value="1"/>
</dbReference>
<evidence type="ECO:0000256" key="20">
    <source>
        <dbReference type="ARBA" id="ARBA00023274"/>
    </source>
</evidence>
<sequence>MVRKLKFHEQKLLKKVDFISWEVDNNLREVKILKKYHIQKRDDYSKYNKLARNIKELARKIKEVDAKHPFRTEKSAQLLEKLYVMGLIPTRWDLSLVEKVTASSFCRRRLAVVMVRNKMAESIKGATKLIEQGHVRVGPELVKDPALLVTRTLEDFVTWVDNSKIRQHVLEYNGMALPLIRHFTTTPNIKPKICVVGSGPAGFYAAQYMATRLETAEIDIFERLPVPFGLVRFGVAPDHANLKNCINTFTKTAQFKNVRFMGNINVGKDVSIKQLREAYHVILLAYGVDDSRKLDIKGGDLKNIFQAKDFVGWYNGVPWDKDLPVDLSGRTATIFGHGNVAIDVARLLLSPIDKLKTTDITEHALATFSKSSVKEVCLIGRRGPLQVSFTTKELRELLNMKDCCTIWRPEDMEGIPEIVPQLVKPRKRLTELMVEKFQTRRTPEDAEKQLKMMFLRSPQEFGGREKVESVKLTINRLEGEDLLNKKAVPTDREETIDTSLVVSSIGYKSIQADDDIPFDNERGVVMNKYGKAGDDLYTAGWLAKGASGVLLHTMEHAFGVASVVLKDIETEGLPRAKPGFEQIAKILDEKNVQVVRWEDWLKIDQFEKNEGQKVNKPREKESSGDDTVQQTPGWIESAAAEVATPLLRYGLLRYSLLQPLLTPPRSHQHLLHDMNPLQLPTPEEEKEILLPKSCYFLDGKTKVDYVIVIPKLDERIRGDRVQMQINQFVSQMKDKGLLVERDVGKFYTTLVFLKIHAPHKALLRHANIYNVQLTCQNPYYKYRERICNLLTTELTKPNPESEVYRRAEKTLSGKRPASITTFERSQIVLKVLNNISFLFEDDEITFETLLDKEIFLQAYAIHDGDGDWTDEGPLTDRQLLCKYWANLRYIFREQPIHLIEKYYGPKLSFYFALVSFYTKMLMVPTVLGLIATREEVCKSNIVLCSDQQLKTACELMKLAYVIDNPVTVVYVVICSFWGAIFWNLWQRRQAMLRLRWNLMGLKIDRTMRPEFQATAKTRRSSITGEIEYYIPPFKKVLSFIFSYIVIFFMVLIYFVLIFLVIQYRFLLRTRLDYDTFSYANEIELFTSTIITTIIIIILNTAIPRTQLQYDRMNLHMTFVLTFANHFCPLFYLAYIKGFLHTYPGDVSNVEMIARLQSDLCKPAGCLVDLGMQLITIMIITTGVKIAFDLVEYLASILRTDSIPKDTQIHFGQWEKDYARKELDDSTINEMYTDMGTAVVQIVLCLDGTFAVLQYSFIAFFNSSLPVIGLIALLHNLLKMQHDAYRFLRLYRRPVLDKAADIQGWNHILRVVTVVGTISNAFVVAFRSDFILRFLYRRAHDNSLVGYVNSTLSKFAIKEYQHDSMIIDHENATNCFYRGFRYPPSHKNKYQPTEQYWHHLAVKALYFIILENFTLILSLVLSYIIPEIPRKVKVKLEHDEKVLKAAREAQKEETTK</sequence>
<dbReference type="GO" id="GO:0019843">
    <property type="term" value="F:rRNA binding"/>
    <property type="evidence" value="ECO:0007669"/>
    <property type="project" value="InterPro"/>
</dbReference>
<evidence type="ECO:0000256" key="2">
    <source>
        <dbReference type="ARBA" id="ARBA00004604"/>
    </source>
</evidence>
<dbReference type="Pfam" id="PF16178">
    <property type="entry name" value="Anoct_dimer"/>
    <property type="match status" value="1"/>
</dbReference>
<reference evidence="26" key="1">
    <citation type="journal article" date="2020" name="J Insects Food Feed">
        <title>The yellow mealworm (Tenebrio molitor) genome: a resource for the emerging insects as food and feed industry.</title>
        <authorList>
            <person name="Eriksson T."/>
            <person name="Andere A."/>
            <person name="Kelstrup H."/>
            <person name="Emery V."/>
            <person name="Picard C."/>
        </authorList>
    </citation>
    <scope>NUCLEOTIDE SEQUENCE</scope>
    <source>
        <strain evidence="26">Stoneville</strain>
        <tissue evidence="26">Whole head</tissue>
    </source>
</reference>
<dbReference type="SMART" id="SM00363">
    <property type="entry name" value="S4"/>
    <property type="match status" value="1"/>
</dbReference>